<keyword evidence="4" id="KW-0804">Transcription</keyword>
<evidence type="ECO:0000256" key="1">
    <source>
        <dbReference type="ARBA" id="ARBA00022723"/>
    </source>
</evidence>
<dbReference type="GO" id="GO:0046872">
    <property type="term" value="F:metal ion binding"/>
    <property type="evidence" value="ECO:0007669"/>
    <property type="project" value="UniProtKB-KW"/>
</dbReference>
<evidence type="ECO:0000256" key="4">
    <source>
        <dbReference type="ARBA" id="ARBA00023163"/>
    </source>
</evidence>
<evidence type="ECO:0000256" key="5">
    <source>
        <dbReference type="ARBA" id="ARBA00023242"/>
    </source>
</evidence>
<dbReference type="Proteomes" id="UP000094526">
    <property type="component" value="Unassembled WGS sequence"/>
</dbReference>
<accession>A0A1C1CUX2</accession>
<keyword evidence="1" id="KW-0479">Metal-binding</keyword>
<keyword evidence="7" id="KW-1185">Reference proteome</keyword>
<evidence type="ECO:0000313" key="7">
    <source>
        <dbReference type="Proteomes" id="UP000094526"/>
    </source>
</evidence>
<reference evidence="7" key="1">
    <citation type="submission" date="2015-07" db="EMBL/GenBank/DDBJ databases">
        <authorList>
            <person name="Teixeira M.M."/>
            <person name="Souza R.C."/>
            <person name="Almeida L.G."/>
            <person name="Vicente V.A."/>
            <person name="de Hoog S."/>
            <person name="Bocca A.L."/>
            <person name="de Almeida S.R."/>
            <person name="Vasconcelos A.T."/>
            <person name="Felipe M.S."/>
        </authorList>
    </citation>
    <scope>NUCLEOTIDE SEQUENCE [LARGE SCALE GENOMIC DNA]</scope>
    <source>
        <strain evidence="7">KSF</strain>
    </source>
</reference>
<evidence type="ECO:0000256" key="3">
    <source>
        <dbReference type="ARBA" id="ARBA00023015"/>
    </source>
</evidence>
<gene>
    <name evidence="6" type="ORF">CLCR_08542</name>
</gene>
<dbReference type="VEuPathDB" id="FungiDB:G647_05878"/>
<keyword evidence="3" id="KW-0805">Transcription regulation</keyword>
<dbReference type="STRING" id="86049.A0A1C1CUX2"/>
<sequence length="407" mass="44599">MGEPHGSLDRGGSLVVGSTASSSGDLDLVHDNAVANAQDLALGDGCYPLFDFSIEGSAFNDNFTVDGIFAPGSDALVQDHSLADVGMAAYGKPRARLKDWCDWSRHGLSLDVVTERLPALPDPETGMVTGLWIERSQAQSSADLIVQSLRAFPTMMLRRETFPWFIHPQSQLMSKPGSGATALPDAISTCMGIAQIFTSRTPETKPFLWRIIRAEYRRLLSEMHDMSKFDVLLATQACMIYLVMCIIDHSPDNEEHGQELLRALYVLCIRFKELAGGQGAGNGSQSELSSPSRTWEDWIFAESRRSLWLLVGCVVCVKTGVACDPTGSYRSIPLPGPKSLWEAPTQSAWELEYEASRLLHVKGLVTLGDLVDIQRSPYAPLNSGKLDVWNARIDSLGSLLNLVHTMI</sequence>
<evidence type="ECO:0000313" key="6">
    <source>
        <dbReference type="EMBL" id="OCT52287.1"/>
    </source>
</evidence>
<comment type="caution">
    <text evidence="6">The sequence shown here is derived from an EMBL/GenBank/DDBJ whole genome shotgun (WGS) entry which is preliminary data.</text>
</comment>
<dbReference type="OrthoDB" id="5423818at2759"/>
<dbReference type="AlphaFoldDB" id="A0A1C1CUX2"/>
<dbReference type="PANTHER" id="PTHR47660">
    <property type="entry name" value="TRANSCRIPTION FACTOR WITH C2H2 AND ZN(2)-CYS(6) DNA BINDING DOMAIN (EUROFUNG)-RELATED-RELATED"/>
    <property type="match status" value="1"/>
</dbReference>
<organism evidence="6 7">
    <name type="scientific">Cladophialophora carrionii</name>
    <dbReference type="NCBI Taxonomy" id="86049"/>
    <lineage>
        <taxon>Eukaryota</taxon>
        <taxon>Fungi</taxon>
        <taxon>Dikarya</taxon>
        <taxon>Ascomycota</taxon>
        <taxon>Pezizomycotina</taxon>
        <taxon>Eurotiomycetes</taxon>
        <taxon>Chaetothyriomycetidae</taxon>
        <taxon>Chaetothyriales</taxon>
        <taxon>Herpotrichiellaceae</taxon>
        <taxon>Cladophialophora</taxon>
    </lineage>
</organism>
<dbReference type="VEuPathDB" id="FungiDB:CLCR_08542"/>
<dbReference type="EMBL" id="LGRB01000009">
    <property type="protein sequence ID" value="OCT52287.1"/>
    <property type="molecule type" value="Genomic_DNA"/>
</dbReference>
<keyword evidence="5" id="KW-0539">Nucleus</keyword>
<dbReference type="PANTHER" id="PTHR47660:SF3">
    <property type="entry name" value="FINGER DOMAIN PROTEIN, PUTATIVE (AFU_ORTHOLOGUE AFUA_4G03310)-RELATED"/>
    <property type="match status" value="1"/>
</dbReference>
<keyword evidence="2" id="KW-0862">Zinc</keyword>
<protein>
    <submittedName>
        <fullName evidence="6">Putative c6 finger domain protein</fullName>
    </submittedName>
</protein>
<name>A0A1C1CUX2_9EURO</name>
<evidence type="ECO:0000256" key="2">
    <source>
        <dbReference type="ARBA" id="ARBA00022833"/>
    </source>
</evidence>
<proteinExistence type="predicted"/>
<dbReference type="eggNOG" id="ENOG502S073">
    <property type="taxonomic scope" value="Eukaryota"/>
</dbReference>